<proteinExistence type="predicted"/>
<reference evidence="1 2" key="1">
    <citation type="submission" date="2024-09" db="EMBL/GenBank/DDBJ databases">
        <title>Chromosome-scale assembly of Riccia sorocarpa.</title>
        <authorList>
            <person name="Paukszto L."/>
        </authorList>
    </citation>
    <scope>NUCLEOTIDE SEQUENCE [LARGE SCALE GENOMIC DNA]</scope>
    <source>
        <strain evidence="1">LP-2024</strain>
        <tissue evidence="1">Aerial parts of the thallus</tissue>
    </source>
</reference>
<comment type="caution">
    <text evidence="1">The sequence shown here is derived from an EMBL/GenBank/DDBJ whole genome shotgun (WGS) entry which is preliminary data.</text>
</comment>
<dbReference type="PANTHER" id="PTHR10775">
    <property type="entry name" value="OS08G0208400 PROTEIN"/>
    <property type="match status" value="1"/>
</dbReference>
<evidence type="ECO:0000313" key="2">
    <source>
        <dbReference type="Proteomes" id="UP001633002"/>
    </source>
</evidence>
<dbReference type="InterPro" id="IPR004242">
    <property type="entry name" value="Transposase_21"/>
</dbReference>
<gene>
    <name evidence="1" type="ORF">R1sor_006367</name>
</gene>
<dbReference type="Pfam" id="PF02992">
    <property type="entry name" value="Transposase_21"/>
    <property type="match status" value="1"/>
</dbReference>
<sequence>MDIYLEPLVEELKQLWEGVRAYDASTQCPREDRWFTLHAISMWTIHDSPGLGFISGLAVSGTKGCPTCRPHLEAQYSPSLRSTYYLGHEKYLPLDHPLRNGCIDPTTMTMLDYCVLETRIQEEEIPRASFGVNRMSILMELPYWDACASVVDGVDFPPYMLK</sequence>
<protein>
    <submittedName>
        <fullName evidence="1">Uncharacterized protein</fullName>
    </submittedName>
</protein>
<keyword evidence="2" id="KW-1185">Reference proteome</keyword>
<accession>A0ABD3HP50</accession>
<dbReference type="PANTHER" id="PTHR10775:SF185">
    <property type="entry name" value="OS08G0208400 PROTEIN"/>
    <property type="match status" value="1"/>
</dbReference>
<dbReference type="EMBL" id="JBJQOH010000003">
    <property type="protein sequence ID" value="KAL3692716.1"/>
    <property type="molecule type" value="Genomic_DNA"/>
</dbReference>
<evidence type="ECO:0000313" key="1">
    <source>
        <dbReference type="EMBL" id="KAL3692716.1"/>
    </source>
</evidence>
<dbReference type="Proteomes" id="UP001633002">
    <property type="component" value="Unassembled WGS sequence"/>
</dbReference>
<name>A0ABD3HP50_9MARC</name>
<dbReference type="AlphaFoldDB" id="A0ABD3HP50"/>
<organism evidence="1 2">
    <name type="scientific">Riccia sorocarpa</name>
    <dbReference type="NCBI Taxonomy" id="122646"/>
    <lineage>
        <taxon>Eukaryota</taxon>
        <taxon>Viridiplantae</taxon>
        <taxon>Streptophyta</taxon>
        <taxon>Embryophyta</taxon>
        <taxon>Marchantiophyta</taxon>
        <taxon>Marchantiopsida</taxon>
        <taxon>Marchantiidae</taxon>
        <taxon>Marchantiales</taxon>
        <taxon>Ricciaceae</taxon>
        <taxon>Riccia</taxon>
    </lineage>
</organism>